<feature type="region of interest" description="Disordered" evidence="1">
    <location>
        <begin position="382"/>
        <end position="403"/>
    </location>
</feature>
<dbReference type="EMBL" id="CAUYUJ010015647">
    <property type="protein sequence ID" value="CAK0856547.1"/>
    <property type="molecule type" value="Genomic_DNA"/>
</dbReference>
<proteinExistence type="predicted"/>
<protein>
    <submittedName>
        <fullName evidence="2">Uncharacterized protein</fullName>
    </submittedName>
</protein>
<keyword evidence="3" id="KW-1185">Reference proteome</keyword>
<comment type="caution">
    <text evidence="2">The sequence shown here is derived from an EMBL/GenBank/DDBJ whole genome shotgun (WGS) entry which is preliminary data.</text>
</comment>
<dbReference type="Proteomes" id="UP001189429">
    <property type="component" value="Unassembled WGS sequence"/>
</dbReference>
<evidence type="ECO:0000313" key="2">
    <source>
        <dbReference type="EMBL" id="CAK0856547.1"/>
    </source>
</evidence>
<accession>A0ABN9UB33</accession>
<sequence length="403" mass="40497">MTRRAGRAAVTAALFAGAPGGPAAAAAPAEAGPWAGGVVPVGQVDSFLESTASLVFDEVERKTLVRFRRGDPSGLSVGVSTIGAASSPAPRAALCCFDPSGGAAVQRELMRAVLRALGVGAAEPDGAAEGGTDQPPPPLLRAAEAEALNALYATEVLPAPGTLPARVEVGVWQLSHGASTADWEEMLGGRGRRFVAGAMRWARELRLAGQAPSVVGALPAFVFHRNKAEVVLLGPESAELAPRSALPPEPPDEGLGEGIRRATLHARGLRGRGFVGGVPTHLGDGSALLLRASFAQVALATGVGNAEDLDEVLREHHSAAAAAQVSSWAQGHGALMGLPSFVAQPRAPATPPAEGRERAEGAVPPAPLEVLVLRGRGQPEMALPGGAAAAAAGAGGGGPSLQA</sequence>
<reference evidence="2" key="1">
    <citation type="submission" date="2023-10" db="EMBL/GenBank/DDBJ databases">
        <authorList>
            <person name="Chen Y."/>
            <person name="Shah S."/>
            <person name="Dougan E. K."/>
            <person name="Thang M."/>
            <person name="Chan C."/>
        </authorList>
    </citation>
    <scope>NUCLEOTIDE SEQUENCE [LARGE SCALE GENOMIC DNA]</scope>
</reference>
<organism evidence="2 3">
    <name type="scientific">Prorocentrum cordatum</name>
    <dbReference type="NCBI Taxonomy" id="2364126"/>
    <lineage>
        <taxon>Eukaryota</taxon>
        <taxon>Sar</taxon>
        <taxon>Alveolata</taxon>
        <taxon>Dinophyceae</taxon>
        <taxon>Prorocentrales</taxon>
        <taxon>Prorocentraceae</taxon>
        <taxon>Prorocentrum</taxon>
    </lineage>
</organism>
<name>A0ABN9UB33_9DINO</name>
<evidence type="ECO:0000256" key="1">
    <source>
        <dbReference type="SAM" id="MobiDB-lite"/>
    </source>
</evidence>
<gene>
    <name evidence="2" type="ORF">PCOR1329_LOCUS46923</name>
</gene>
<feature type="non-terminal residue" evidence="2">
    <location>
        <position position="403"/>
    </location>
</feature>
<evidence type="ECO:0000313" key="3">
    <source>
        <dbReference type="Proteomes" id="UP001189429"/>
    </source>
</evidence>
<feature type="compositionally biased region" description="Gly residues" evidence="1">
    <location>
        <begin position="393"/>
        <end position="403"/>
    </location>
</feature>